<dbReference type="Proteomes" id="UP001165289">
    <property type="component" value="Unassembled WGS sequence"/>
</dbReference>
<dbReference type="GO" id="GO:0006024">
    <property type="term" value="P:glycosaminoglycan biosynthetic process"/>
    <property type="evidence" value="ECO:0007669"/>
    <property type="project" value="TreeGrafter"/>
</dbReference>
<dbReference type="InterPro" id="IPR002659">
    <property type="entry name" value="Glyco_trans_31"/>
</dbReference>
<evidence type="ECO:0000256" key="5">
    <source>
        <dbReference type="ARBA" id="ARBA00022692"/>
    </source>
</evidence>
<dbReference type="GO" id="GO:0006493">
    <property type="term" value="P:protein O-linked glycosylation"/>
    <property type="evidence" value="ECO:0007669"/>
    <property type="project" value="TreeGrafter"/>
</dbReference>
<dbReference type="Pfam" id="PF01762">
    <property type="entry name" value="Galactosyl_T"/>
    <property type="match status" value="1"/>
</dbReference>
<keyword evidence="8 10" id="KW-0333">Golgi apparatus</keyword>
<evidence type="ECO:0000313" key="13">
    <source>
        <dbReference type="Proteomes" id="UP001165289"/>
    </source>
</evidence>
<sequence>MKINLSRRYIYIILILLVIEHLVLYNSNPPDYRPVNCDVLKATQHIQIAKTTINLATTTKSPHPEMFLFIIILTAPSNFGTRQVIRTTWLKDVVKNPNIKYKFFAGTKNFSPRKKDYLSRETKRTKDIVIFEDFEEHYTRLTYKMLRIMKWVQQNTNAQYYLKVDDDSYLVVERLINILLKEDLPKNKFAMGRVHKRPLNVAKTGKWADVNWILCEEYLSYPVGAGYLLTQDLMKFIAINSYRLGFHINEDTAIGAWLGGLNYTLLNDNRIIPYGGEGCDNKVFILHKQSRVYLQRRYKMWIAKGTVCTE</sequence>
<comment type="similarity">
    <text evidence="2 10">Belongs to the glycosyltransferase 31 family.</text>
</comment>
<dbReference type="GO" id="GO:0000139">
    <property type="term" value="C:Golgi membrane"/>
    <property type="evidence" value="ECO:0007669"/>
    <property type="project" value="UniProtKB-SubCell"/>
</dbReference>
<evidence type="ECO:0000256" key="7">
    <source>
        <dbReference type="ARBA" id="ARBA00022989"/>
    </source>
</evidence>
<accession>A0AAV7JG21</accession>
<gene>
    <name evidence="12" type="ORF">LOD99_12347</name>
</gene>
<evidence type="ECO:0000256" key="4">
    <source>
        <dbReference type="ARBA" id="ARBA00022679"/>
    </source>
</evidence>
<dbReference type="PANTHER" id="PTHR11214:SF3">
    <property type="entry name" value="BETA-1,3-GALACTOSYLTRANSFERASE 6"/>
    <property type="match status" value="1"/>
</dbReference>
<evidence type="ECO:0000256" key="2">
    <source>
        <dbReference type="ARBA" id="ARBA00008661"/>
    </source>
</evidence>
<protein>
    <recommendedName>
        <fullName evidence="10">Hexosyltransferase</fullName>
        <ecNumber evidence="10">2.4.1.-</ecNumber>
    </recommendedName>
</protein>
<keyword evidence="5" id="KW-0812">Transmembrane</keyword>
<evidence type="ECO:0000256" key="6">
    <source>
        <dbReference type="ARBA" id="ARBA00022968"/>
    </source>
</evidence>
<evidence type="ECO:0000256" key="3">
    <source>
        <dbReference type="ARBA" id="ARBA00022676"/>
    </source>
</evidence>
<dbReference type="Gene3D" id="3.90.550.50">
    <property type="match status" value="1"/>
</dbReference>
<evidence type="ECO:0000256" key="1">
    <source>
        <dbReference type="ARBA" id="ARBA00004323"/>
    </source>
</evidence>
<evidence type="ECO:0000256" key="9">
    <source>
        <dbReference type="ARBA" id="ARBA00023136"/>
    </source>
</evidence>
<dbReference type="GO" id="GO:0047220">
    <property type="term" value="F:galactosylxylosylprotein 3-beta-galactosyltransferase activity"/>
    <property type="evidence" value="ECO:0007669"/>
    <property type="project" value="TreeGrafter"/>
</dbReference>
<reference evidence="12 13" key="1">
    <citation type="journal article" date="2023" name="BMC Biol.">
        <title>The compact genome of the sponge Oopsacas minuta (Hexactinellida) is lacking key metazoan core genes.</title>
        <authorList>
            <person name="Santini S."/>
            <person name="Schenkelaars Q."/>
            <person name="Jourda C."/>
            <person name="Duchesne M."/>
            <person name="Belahbib H."/>
            <person name="Rocher C."/>
            <person name="Selva M."/>
            <person name="Riesgo A."/>
            <person name="Vervoort M."/>
            <person name="Leys S.P."/>
            <person name="Kodjabachian L."/>
            <person name="Le Bivic A."/>
            <person name="Borchiellini C."/>
            <person name="Claverie J.M."/>
            <person name="Renard E."/>
        </authorList>
    </citation>
    <scope>NUCLEOTIDE SEQUENCE [LARGE SCALE GENOMIC DNA]</scope>
    <source>
        <strain evidence="12">SPO-2</strain>
    </source>
</reference>
<dbReference type="EMBL" id="JAKMXF010000343">
    <property type="protein sequence ID" value="KAI6647351.1"/>
    <property type="molecule type" value="Genomic_DNA"/>
</dbReference>
<proteinExistence type="inferred from homology"/>
<keyword evidence="11" id="KW-0732">Signal</keyword>
<feature type="chain" id="PRO_5043978388" description="Hexosyltransferase" evidence="11">
    <location>
        <begin position="26"/>
        <end position="310"/>
    </location>
</feature>
<evidence type="ECO:0000256" key="8">
    <source>
        <dbReference type="ARBA" id="ARBA00023034"/>
    </source>
</evidence>
<comment type="subcellular location">
    <subcellularLocation>
        <location evidence="1 10">Golgi apparatus membrane</location>
        <topology evidence="1 10">Single-pass type II membrane protein</topology>
    </subcellularLocation>
</comment>
<dbReference type="PANTHER" id="PTHR11214">
    <property type="entry name" value="BETA-1,3-N-ACETYLGLUCOSAMINYLTRANSFERASE"/>
    <property type="match status" value="1"/>
</dbReference>
<organism evidence="12 13">
    <name type="scientific">Oopsacas minuta</name>
    <dbReference type="NCBI Taxonomy" id="111878"/>
    <lineage>
        <taxon>Eukaryota</taxon>
        <taxon>Metazoa</taxon>
        <taxon>Porifera</taxon>
        <taxon>Hexactinellida</taxon>
        <taxon>Hexasterophora</taxon>
        <taxon>Lyssacinosida</taxon>
        <taxon>Leucopsacidae</taxon>
        <taxon>Oopsacas</taxon>
    </lineage>
</organism>
<name>A0AAV7JG21_9METZ</name>
<evidence type="ECO:0000256" key="11">
    <source>
        <dbReference type="SAM" id="SignalP"/>
    </source>
</evidence>
<keyword evidence="4" id="KW-0808">Transferase</keyword>
<keyword evidence="6" id="KW-0735">Signal-anchor</keyword>
<evidence type="ECO:0000256" key="10">
    <source>
        <dbReference type="RuleBase" id="RU363063"/>
    </source>
</evidence>
<comment type="caution">
    <text evidence="12">The sequence shown here is derived from an EMBL/GenBank/DDBJ whole genome shotgun (WGS) entry which is preliminary data.</text>
</comment>
<keyword evidence="7" id="KW-1133">Transmembrane helix</keyword>
<keyword evidence="9" id="KW-0472">Membrane</keyword>
<feature type="signal peptide" evidence="11">
    <location>
        <begin position="1"/>
        <end position="25"/>
    </location>
</feature>
<dbReference type="AlphaFoldDB" id="A0AAV7JG21"/>
<keyword evidence="13" id="KW-1185">Reference proteome</keyword>
<dbReference type="EC" id="2.4.1.-" evidence="10"/>
<evidence type="ECO:0000313" key="12">
    <source>
        <dbReference type="EMBL" id="KAI6647351.1"/>
    </source>
</evidence>
<keyword evidence="3 10" id="KW-0328">Glycosyltransferase</keyword>